<evidence type="ECO:0000256" key="29">
    <source>
        <dbReference type="SAM" id="MobiDB-lite"/>
    </source>
</evidence>
<evidence type="ECO:0000256" key="2">
    <source>
        <dbReference type="ARBA" id="ARBA00004496"/>
    </source>
</evidence>
<dbReference type="GO" id="GO:0016887">
    <property type="term" value="F:ATP hydrolysis activity"/>
    <property type="evidence" value="ECO:0007669"/>
    <property type="project" value="InterPro"/>
</dbReference>
<comment type="subunit">
    <text evidence="5">Monomer.</text>
</comment>
<evidence type="ECO:0000256" key="5">
    <source>
        <dbReference type="ARBA" id="ARBA00011245"/>
    </source>
</evidence>
<evidence type="ECO:0000256" key="11">
    <source>
        <dbReference type="ARBA" id="ARBA00022723"/>
    </source>
</evidence>
<feature type="binding site" evidence="26">
    <location>
        <position position="458"/>
    </location>
    <ligand>
        <name>Mg(2+)</name>
        <dbReference type="ChEBI" id="CHEBI:18420"/>
    </ligand>
</feature>
<dbReference type="InterPro" id="IPR008250">
    <property type="entry name" value="ATPase_P-typ_transduc_dom_A_sf"/>
</dbReference>
<evidence type="ECO:0000256" key="21">
    <source>
        <dbReference type="ARBA" id="ARBA00034036"/>
    </source>
</evidence>
<evidence type="ECO:0000256" key="13">
    <source>
        <dbReference type="ARBA" id="ARBA00022777"/>
    </source>
</evidence>
<keyword evidence="14 25" id="KW-0067">ATP-binding</keyword>
<dbReference type="SFLD" id="SFLDG00002">
    <property type="entry name" value="C1.7:_P-type_atpase_like"/>
    <property type="match status" value="1"/>
</dbReference>
<dbReference type="InterPro" id="IPR006539">
    <property type="entry name" value="P-type_ATPase_IV"/>
</dbReference>
<dbReference type="EMBL" id="OU466861">
    <property type="protein sequence ID" value="CAH2066968.1"/>
    <property type="molecule type" value="Genomic_DNA"/>
</dbReference>
<evidence type="ECO:0000256" key="6">
    <source>
        <dbReference type="ARBA" id="ARBA00022490"/>
    </source>
</evidence>
<dbReference type="InterPro" id="IPR032630">
    <property type="entry name" value="P_typ_ATPase_c"/>
</dbReference>
<dbReference type="SUPFAM" id="SSF81660">
    <property type="entry name" value="Metal cation-transporting ATPase, ATP-binding domain N"/>
    <property type="match status" value="1"/>
</dbReference>
<feature type="binding site" evidence="25">
    <location>
        <position position="705"/>
    </location>
    <ligand>
        <name>ATP</name>
        <dbReference type="ChEBI" id="CHEBI:30616"/>
    </ligand>
</feature>
<dbReference type="GO" id="GO:0005886">
    <property type="term" value="C:plasma membrane"/>
    <property type="evidence" value="ECO:0007669"/>
    <property type="project" value="TreeGrafter"/>
</dbReference>
<keyword evidence="17 28" id="KW-1278">Translocase</keyword>
<keyword evidence="18 28" id="KW-1133">Transmembrane helix</keyword>
<feature type="transmembrane region" description="Helical" evidence="28">
    <location>
        <begin position="337"/>
        <end position="359"/>
    </location>
</feature>
<dbReference type="InterPro" id="IPR017441">
    <property type="entry name" value="Protein_kinase_ATP_BS"/>
</dbReference>
<feature type="binding site" evidence="25">
    <location>
        <position position="460"/>
    </location>
    <ligand>
        <name>ATP</name>
        <dbReference type="ChEBI" id="CHEBI:30616"/>
    </ligand>
</feature>
<feature type="compositionally biased region" description="Polar residues" evidence="29">
    <location>
        <begin position="1714"/>
        <end position="1731"/>
    </location>
</feature>
<comment type="catalytic activity">
    <reaction evidence="23">
        <text>L-seryl-[protein] + ATP = O-phospho-L-seryl-[protein] + ADP + H(+)</text>
        <dbReference type="Rhea" id="RHEA:17989"/>
        <dbReference type="Rhea" id="RHEA-COMP:9863"/>
        <dbReference type="Rhea" id="RHEA-COMP:11604"/>
        <dbReference type="ChEBI" id="CHEBI:15378"/>
        <dbReference type="ChEBI" id="CHEBI:29999"/>
        <dbReference type="ChEBI" id="CHEBI:30616"/>
        <dbReference type="ChEBI" id="CHEBI:83421"/>
        <dbReference type="ChEBI" id="CHEBI:456216"/>
        <dbReference type="EC" id="2.7.11.1"/>
    </reaction>
</comment>
<feature type="binding site" evidence="25">
    <location>
        <position position="458"/>
    </location>
    <ligand>
        <name>ATP</name>
        <dbReference type="ChEBI" id="CHEBI:30616"/>
    </ligand>
</feature>
<dbReference type="EC" id="7.6.2.1" evidence="28"/>
<evidence type="ECO:0000256" key="8">
    <source>
        <dbReference type="ARBA" id="ARBA00022527"/>
    </source>
</evidence>
<dbReference type="FunFam" id="3.40.50.1000:FF:000014">
    <property type="entry name" value="Phospholipid-transporting ATPase"/>
    <property type="match status" value="1"/>
</dbReference>
<dbReference type="Gene3D" id="3.40.50.1000">
    <property type="entry name" value="HAD superfamily/HAD-like"/>
    <property type="match status" value="1"/>
</dbReference>
<keyword evidence="15 26" id="KW-0460">Magnesium</keyword>
<accession>A0AAU9SIF5</accession>
<dbReference type="PROSITE" id="PS00154">
    <property type="entry name" value="ATPASE_E1_E2"/>
    <property type="match status" value="1"/>
</dbReference>
<dbReference type="Pfam" id="PF16209">
    <property type="entry name" value="PhoLip_ATPase_N"/>
    <property type="match status" value="1"/>
</dbReference>
<evidence type="ECO:0000256" key="26">
    <source>
        <dbReference type="PIRSR" id="PIRSR606539-3"/>
    </source>
</evidence>
<dbReference type="Proteomes" id="UP000836841">
    <property type="component" value="Chromosome 5"/>
</dbReference>
<comment type="catalytic activity">
    <reaction evidence="22">
        <text>L-threonyl-[protein] + ATP = O-phospho-L-threonyl-[protein] + ADP + H(+)</text>
        <dbReference type="Rhea" id="RHEA:46608"/>
        <dbReference type="Rhea" id="RHEA-COMP:11060"/>
        <dbReference type="Rhea" id="RHEA-COMP:11605"/>
        <dbReference type="ChEBI" id="CHEBI:15378"/>
        <dbReference type="ChEBI" id="CHEBI:30013"/>
        <dbReference type="ChEBI" id="CHEBI:30616"/>
        <dbReference type="ChEBI" id="CHEBI:61977"/>
        <dbReference type="ChEBI" id="CHEBI:456216"/>
        <dbReference type="EC" id="2.7.11.1"/>
    </reaction>
</comment>
<dbReference type="InterPro" id="IPR000719">
    <property type="entry name" value="Prot_kinase_dom"/>
</dbReference>
<evidence type="ECO:0000313" key="32">
    <source>
        <dbReference type="Proteomes" id="UP000836841"/>
    </source>
</evidence>
<dbReference type="SUPFAM" id="SSF56784">
    <property type="entry name" value="HAD-like"/>
    <property type="match status" value="1"/>
</dbReference>
<dbReference type="InterPro" id="IPR018303">
    <property type="entry name" value="ATPase_P-typ_P_site"/>
</dbReference>
<dbReference type="InterPro" id="IPR032631">
    <property type="entry name" value="P-type_ATPase_N"/>
</dbReference>
<dbReference type="GO" id="GO:0004674">
    <property type="term" value="F:protein serine/threonine kinase activity"/>
    <property type="evidence" value="ECO:0007669"/>
    <property type="project" value="UniProtKB-KW"/>
</dbReference>
<evidence type="ECO:0000256" key="9">
    <source>
        <dbReference type="ARBA" id="ARBA00022679"/>
    </source>
</evidence>
<proteinExistence type="inferred from homology"/>
<evidence type="ECO:0000256" key="17">
    <source>
        <dbReference type="ARBA" id="ARBA00022967"/>
    </source>
</evidence>
<dbReference type="SUPFAM" id="SSF56112">
    <property type="entry name" value="Protein kinase-like (PK-like)"/>
    <property type="match status" value="1"/>
</dbReference>
<comment type="similarity">
    <text evidence="3">Belongs to the protein kinase superfamily. CK1 Ser/Thr protein kinase family. Casein kinase I subfamily.</text>
</comment>
<dbReference type="PROSITE" id="PS00107">
    <property type="entry name" value="PROTEIN_KINASE_ATP"/>
    <property type="match status" value="1"/>
</dbReference>
<dbReference type="FunFam" id="2.70.150.10:FF:000023">
    <property type="entry name" value="Phospholipid-transporting ATPase"/>
    <property type="match status" value="1"/>
</dbReference>
<feature type="transmembrane region" description="Helical" evidence="28">
    <location>
        <begin position="140"/>
        <end position="159"/>
    </location>
</feature>
<dbReference type="CDD" id="cd14125">
    <property type="entry name" value="STKc_CK1_delta_epsilon"/>
    <property type="match status" value="1"/>
</dbReference>
<evidence type="ECO:0000256" key="12">
    <source>
        <dbReference type="ARBA" id="ARBA00022741"/>
    </source>
</evidence>
<feature type="binding site" evidence="25">
    <location>
        <position position="648"/>
    </location>
    <ligand>
        <name>ATP</name>
        <dbReference type="ChEBI" id="CHEBI:30616"/>
    </ligand>
</feature>
<keyword evidence="6" id="KW-0963">Cytoplasm</keyword>
<dbReference type="GO" id="GO:0000287">
    <property type="term" value="F:magnesium ion binding"/>
    <property type="evidence" value="ECO:0007669"/>
    <property type="project" value="UniProtKB-UniRule"/>
</dbReference>
<dbReference type="Pfam" id="PF16212">
    <property type="entry name" value="PhoLip_ATPase_C"/>
    <property type="match status" value="1"/>
</dbReference>
<feature type="transmembrane region" description="Helical" evidence="28">
    <location>
        <begin position="1054"/>
        <end position="1080"/>
    </location>
</feature>
<dbReference type="SMART" id="SM00220">
    <property type="entry name" value="S_TKc"/>
    <property type="match status" value="1"/>
</dbReference>
<dbReference type="PANTHER" id="PTHR24092:SF150">
    <property type="entry name" value="PHOSPHOLIPID-TRANSPORTING ATPASE"/>
    <property type="match status" value="1"/>
</dbReference>
<feature type="binding site" evidence="25">
    <location>
        <position position="459"/>
    </location>
    <ligand>
        <name>ATP</name>
        <dbReference type="ChEBI" id="CHEBI:30616"/>
    </ligand>
</feature>
<evidence type="ECO:0000256" key="15">
    <source>
        <dbReference type="ARBA" id="ARBA00022842"/>
    </source>
</evidence>
<dbReference type="GO" id="GO:0005737">
    <property type="term" value="C:cytoplasm"/>
    <property type="evidence" value="ECO:0007669"/>
    <property type="project" value="UniProtKB-SubCell"/>
</dbReference>
<keyword evidence="12 25" id="KW-0547">Nucleotide-binding</keyword>
<dbReference type="Pfam" id="PF13246">
    <property type="entry name" value="Cation_ATPase"/>
    <property type="match status" value="1"/>
</dbReference>
<keyword evidence="11 26" id="KW-0479">Metal-binding</keyword>
<evidence type="ECO:0000256" key="18">
    <source>
        <dbReference type="ARBA" id="ARBA00022989"/>
    </source>
</evidence>
<feature type="transmembrane region" description="Helical" evidence="28">
    <location>
        <begin position="386"/>
        <end position="410"/>
    </location>
</feature>
<dbReference type="GO" id="GO:0140326">
    <property type="term" value="F:ATPase-coupled intramembrane lipid transporter activity"/>
    <property type="evidence" value="ECO:0007669"/>
    <property type="project" value="UniProtKB-EC"/>
</dbReference>
<evidence type="ECO:0000256" key="19">
    <source>
        <dbReference type="ARBA" id="ARBA00023136"/>
    </source>
</evidence>
<feature type="binding site" evidence="26">
    <location>
        <position position="460"/>
    </location>
    <ligand>
        <name>Mg(2+)</name>
        <dbReference type="ChEBI" id="CHEBI:18420"/>
    </ligand>
</feature>
<dbReference type="GO" id="GO:0045332">
    <property type="term" value="P:phospholipid translocation"/>
    <property type="evidence" value="ECO:0007669"/>
    <property type="project" value="TreeGrafter"/>
</dbReference>
<feature type="transmembrane region" description="Helical" evidence="28">
    <location>
        <begin position="1161"/>
        <end position="1184"/>
    </location>
</feature>
<feature type="transmembrane region" description="Helical" evidence="28">
    <location>
        <begin position="1092"/>
        <end position="1111"/>
    </location>
</feature>
<dbReference type="SUPFAM" id="SSF81665">
    <property type="entry name" value="Calcium ATPase, transmembrane domain M"/>
    <property type="match status" value="1"/>
</dbReference>
<feature type="binding site" evidence="25">
    <location>
        <position position="917"/>
    </location>
    <ligand>
        <name>ATP</name>
        <dbReference type="ChEBI" id="CHEBI:30616"/>
    </ligand>
</feature>
<dbReference type="InterPro" id="IPR023298">
    <property type="entry name" value="ATPase_P-typ_TM_dom_sf"/>
</dbReference>
<feature type="binding site" evidence="26">
    <location>
        <position position="918"/>
    </location>
    <ligand>
        <name>Mg(2+)</name>
        <dbReference type="ChEBI" id="CHEBI:18420"/>
    </ligand>
</feature>
<dbReference type="SUPFAM" id="SSF81653">
    <property type="entry name" value="Calcium ATPase, transduction domain A"/>
    <property type="match status" value="1"/>
</dbReference>
<comment type="similarity">
    <text evidence="4 28">Belongs to the cation transport ATPase (P-type) (TC 3.A.3) family. Type IV subfamily.</text>
</comment>
<feature type="transmembrane region" description="Helical" evidence="28">
    <location>
        <begin position="118"/>
        <end position="134"/>
    </location>
</feature>
<evidence type="ECO:0000256" key="4">
    <source>
        <dbReference type="ARBA" id="ARBA00008109"/>
    </source>
</evidence>
<feature type="binding site" evidence="25">
    <location>
        <position position="888"/>
    </location>
    <ligand>
        <name>ATP</name>
        <dbReference type="ChEBI" id="CHEBI:30616"/>
    </ligand>
</feature>
<evidence type="ECO:0000256" key="3">
    <source>
        <dbReference type="ARBA" id="ARBA00005926"/>
    </source>
</evidence>
<feature type="binding site" evidence="25">
    <location>
        <position position="601"/>
    </location>
    <ligand>
        <name>ATP</name>
        <dbReference type="ChEBI" id="CHEBI:30616"/>
    </ligand>
</feature>
<dbReference type="SFLD" id="SFLDF00027">
    <property type="entry name" value="p-type_atpase"/>
    <property type="match status" value="1"/>
</dbReference>
<feature type="binding site" evidence="25">
    <location>
        <position position="788"/>
    </location>
    <ligand>
        <name>ATP</name>
        <dbReference type="ChEBI" id="CHEBI:30616"/>
    </ligand>
</feature>
<dbReference type="FunFam" id="1.10.510.10:FF:000134">
    <property type="entry name" value="Casein kinase I isoform delta-like"/>
    <property type="match status" value="1"/>
</dbReference>
<dbReference type="NCBIfam" id="TIGR01652">
    <property type="entry name" value="ATPase-Plipid"/>
    <property type="match status" value="1"/>
</dbReference>
<keyword evidence="32" id="KW-1185">Reference proteome</keyword>
<comment type="function">
    <text evidence="20">Casein kinases are operationally defined by their preferential utilization of acidic proteins such as caseins as substrates. It can phosphorylate a large number of proteins.</text>
</comment>
<dbReference type="FunFam" id="3.40.1110.10:FF:000050">
    <property type="entry name" value="Phospholipid-transporting ATPase"/>
    <property type="match status" value="1"/>
</dbReference>
<dbReference type="GO" id="GO:0005524">
    <property type="term" value="F:ATP binding"/>
    <property type="evidence" value="ECO:0007669"/>
    <property type="project" value="UniProtKB-UniRule"/>
</dbReference>
<dbReference type="Gene3D" id="1.10.510.10">
    <property type="entry name" value="Transferase(Phosphotransferase) domain 1"/>
    <property type="match status" value="1"/>
</dbReference>
<evidence type="ECO:0000256" key="1">
    <source>
        <dbReference type="ARBA" id="ARBA00004141"/>
    </source>
</evidence>
<keyword evidence="9" id="KW-0808">Transferase</keyword>
<name>A0AAU9SIF5_THLAR</name>
<feature type="transmembrane region" description="Helical" evidence="28">
    <location>
        <begin position="975"/>
        <end position="992"/>
    </location>
</feature>
<evidence type="ECO:0000259" key="30">
    <source>
        <dbReference type="PROSITE" id="PS50011"/>
    </source>
</evidence>
<evidence type="ECO:0000256" key="16">
    <source>
        <dbReference type="ARBA" id="ARBA00022843"/>
    </source>
</evidence>
<dbReference type="PROSITE" id="PS50011">
    <property type="entry name" value="PROTEIN_KINASE_DOM"/>
    <property type="match status" value="1"/>
</dbReference>
<dbReference type="SFLD" id="SFLDS00003">
    <property type="entry name" value="Haloacid_Dehalogenase"/>
    <property type="match status" value="1"/>
</dbReference>
<evidence type="ECO:0000313" key="31">
    <source>
        <dbReference type="EMBL" id="CAH2066968.1"/>
    </source>
</evidence>
<feature type="compositionally biased region" description="Polar residues" evidence="29">
    <location>
        <begin position="1627"/>
        <end position="1639"/>
    </location>
</feature>
<dbReference type="InterPro" id="IPR008271">
    <property type="entry name" value="Ser/Thr_kinase_AS"/>
</dbReference>
<evidence type="ECO:0000256" key="10">
    <source>
        <dbReference type="ARBA" id="ARBA00022692"/>
    </source>
</evidence>
<dbReference type="FunFam" id="3.30.200.20:FF:000538">
    <property type="entry name" value="Putative Casein kinase I"/>
    <property type="match status" value="1"/>
</dbReference>
<comment type="cofactor">
    <cofactor evidence="26">
        <name>Mg(2+)</name>
        <dbReference type="ChEBI" id="CHEBI:18420"/>
    </cofactor>
</comment>
<keyword evidence="19 28" id="KW-0472">Membrane</keyword>
<evidence type="ECO:0000256" key="7">
    <source>
        <dbReference type="ARBA" id="ARBA00022499"/>
    </source>
</evidence>
<keyword evidence="16" id="KW-0832">Ubl conjugation</keyword>
<keyword evidence="7" id="KW-1017">Isopeptide bond</keyword>
<dbReference type="Gene3D" id="2.70.150.10">
    <property type="entry name" value="Calcium-transporting ATPase, cytoplasmic transduction domain A"/>
    <property type="match status" value="1"/>
</dbReference>
<dbReference type="PRINTS" id="PR00119">
    <property type="entry name" value="CATATPASE"/>
</dbReference>
<feature type="binding site" evidence="25">
    <location>
        <position position="671"/>
    </location>
    <ligand>
        <name>ATP</name>
        <dbReference type="ChEBI" id="CHEBI:30616"/>
    </ligand>
</feature>
<dbReference type="PROSITE" id="PS00108">
    <property type="entry name" value="PROTEIN_KINASE_ST"/>
    <property type="match status" value="1"/>
</dbReference>
<dbReference type="InterPro" id="IPR036412">
    <property type="entry name" value="HAD-like_sf"/>
</dbReference>
<dbReference type="NCBIfam" id="TIGR01494">
    <property type="entry name" value="ATPase_P-type"/>
    <property type="match status" value="1"/>
</dbReference>
<dbReference type="Pfam" id="PF00069">
    <property type="entry name" value="Pkinase"/>
    <property type="match status" value="1"/>
</dbReference>
<dbReference type="InterPro" id="IPR001757">
    <property type="entry name" value="P_typ_ATPase"/>
</dbReference>
<keyword evidence="13" id="KW-0418">Kinase</keyword>
<dbReference type="InterPro" id="IPR023214">
    <property type="entry name" value="HAD_sf"/>
</dbReference>
<feature type="active site" description="4-aspartylphosphate intermediate" evidence="24">
    <location>
        <position position="458"/>
    </location>
</feature>
<dbReference type="InterPro" id="IPR023299">
    <property type="entry name" value="ATPase_P-typ_cyto_dom_N"/>
</dbReference>
<evidence type="ECO:0000256" key="24">
    <source>
        <dbReference type="PIRSR" id="PIRSR606539-1"/>
    </source>
</evidence>
<keyword evidence="10 28" id="KW-0812">Transmembrane</keyword>
<dbReference type="Gene3D" id="3.40.1110.10">
    <property type="entry name" value="Calcium-transporting ATPase, cytoplasmic domain N"/>
    <property type="match status" value="1"/>
</dbReference>
<evidence type="ECO:0000256" key="25">
    <source>
        <dbReference type="PIRSR" id="PIRSR606539-2"/>
    </source>
</evidence>
<keyword evidence="8" id="KW-0723">Serine/threonine-protein kinase</keyword>
<sequence>MGLIQKPAICLEYEEDITTLAFCSPVSKKTFEGMARGRIRSKLRLSNLYTFGCLRPSTVEGQDTQPVQGPGFSRTVFCNQPHMHKKKPLRYRSNYVSTTRYNLITFFPKSLYEQFHRAANLYFLVAAILSVFPLSPFNKWSMIAPLVFVVGLSMLKEALEDWRRFMQDVKINARKTCVHRSDGVFRQRKWKKISVGDIVKVEKDEFFPADLLLLSSSYEDGICYVETMNLDGETNLKVKRSLEVSLPLDDDESFRSFMATIKCEDPNPSLYTFVGNLEYQRQTYPLDPSQILLRDSKLRNTTYVYGVVVFTGHDTKVMQNSTKSPSKRSRIERTMDYIIYTLLVLLILISCISSSGFAWETEFHMPKMWYLRPDAPEDISNPVSPVYAGVVHLITALLLYGYLIPISLYVSIEVVKVWQASFINQDLHMYDDESGVPAQARTSNLNEELGQVHTILSDKTGTLTCNQMDFLKCSIAGTSYGVRSSEVELAAAKQMAVDLEEHGEISSTPQSQTKVYGTWDSSRTQEIEIESGGDNNYNNPRVPIKGFGFEDSRLMNGNWLRESQPDDILQFFRILAICHTAIPELNEETGKYTYEAESPDEASFLAAAREFGFEFCKRTQSSVFIRERSSSSGQIIEREYKVLNLLEFTSKRKRMSVIVRDEEGQILLLCKGADSIIFDRLAKNGKTYLGPTTKHLTEYGEAGLRTLALAYRKLDEDEYSAWNAEFFKAKTSIGSDRDELLEAGSDMIEKELILIGATAVEDKLQKGVPQCIDKLAQAGLKLWVLTGDKMETAINIGFACSLLRQGMRQICITSINPDGGSQDSKRAVKENILNQLTKAVQMVKLEKDPHAAFALIIDGKTLTYTLEDDMKYQFLALAVDCASVICCRVSPKQKALVTRLVKEGTGKTTLAIGDGANDVGMIQEADIGVGISGVEGMQAVMASDFSIAQFRFLERLLVVHGHWCYKRIAQMICYFFYKNIAFGLTLFYFEAFTGFSGQSVYNDYYLLLFNVVLTSLPVIALGVFEQDVSSEICLQFPALYQQGTKNLFFDWSRILGWMCNGVYSSLVIFFLNIGIIYSQAFRAGGQTADMDAVGTTMFTCIIWAVNVQIALTMSHFTWIQHVLIWGSIGFWYLFVALYGMAPPSQSGNIYRIFDQILAPAPIYWMATLLVTVTAVLPYVAHIAFQRFLNPLDHHIIQEIRYYKRDVEDARLWTRERTKAREKTKIGFTARVDAKIRHLRSKLNKKQSNLSHFSAQDAVSPRLLVPYSLMHKTSLETVLSACDLMEPRVGNKFRLGRKIGSGSFGEIYLGTNIQTNEEVAIKLENVKTKHPQLLYESKLYKVLQGGTGVPNVKWYGVEGDYNVLVIDLLGPSLEDLFNFCSRKLSLKTVLMLADQMINRVEFVHQKSFLHRDIKPDNFLMGLGRRANQVYVIDFGLAKKYRDSNHQHIPYRENKNLTGTARYASMNTHLGIEQSRRDDLESLGFVLMYFLKGSLPWQGLKAGNKKQKYEKISEKKVSTSIESLCRGYPSEFASYFHYCRSLRFDDKPDYAYLKRLFRDLFIREGFQFDYVFDWTILKYQQSQISTPPPRHHAPGVGPSSGLPPAIASAERPSGGDEARPSGWSPGNPRRSSGQIFNSGSLAKQKAPVSSDPAISKDVVLSSSSFLRATGSSRRAAVSSSREAAVVETDSEPSNPRIMEAGSGSNQKIQGGRGSPIVSSENKLLSPSRGNTSVMKSYESNLKGIERRETLLVLCMHSQITKITKDSEEVIPEKRKLKEGDIKD</sequence>
<feature type="region of interest" description="Disordered" evidence="29">
    <location>
        <begin position="1680"/>
        <end position="1731"/>
    </location>
</feature>
<feature type="binding site" evidence="26">
    <location>
        <position position="914"/>
    </location>
    <ligand>
        <name>Mg(2+)</name>
        <dbReference type="ChEBI" id="CHEBI:18420"/>
    </ligand>
</feature>
<dbReference type="InterPro" id="IPR011009">
    <property type="entry name" value="Kinase-like_dom_sf"/>
</dbReference>
<evidence type="ECO:0000256" key="27">
    <source>
        <dbReference type="PROSITE-ProRule" id="PRU10141"/>
    </source>
</evidence>
<dbReference type="CDD" id="cd02073">
    <property type="entry name" value="P-type_ATPase_APLT_Dnf-like"/>
    <property type="match status" value="1"/>
</dbReference>
<feature type="region of interest" description="Disordered" evidence="29">
    <location>
        <begin position="1582"/>
        <end position="1646"/>
    </location>
</feature>
<evidence type="ECO:0000256" key="14">
    <source>
        <dbReference type="ARBA" id="ARBA00022840"/>
    </source>
</evidence>
<feature type="binding site" evidence="25">
    <location>
        <position position="786"/>
    </location>
    <ligand>
        <name>ATP</name>
        <dbReference type="ChEBI" id="CHEBI:30616"/>
    </ligand>
</feature>
<feature type="transmembrane region" description="Helical" evidence="28">
    <location>
        <begin position="1123"/>
        <end position="1141"/>
    </location>
</feature>
<feature type="binding site" evidence="25">
    <location>
        <position position="918"/>
    </location>
    <ligand>
        <name>ATP</name>
        <dbReference type="ChEBI" id="CHEBI:30616"/>
    </ligand>
</feature>
<feature type="binding site" evidence="25">
    <location>
        <position position="894"/>
    </location>
    <ligand>
        <name>ATP</name>
        <dbReference type="ChEBI" id="CHEBI:30616"/>
    </ligand>
</feature>
<feature type="domain" description="Protein kinase" evidence="30">
    <location>
        <begin position="1292"/>
        <end position="1560"/>
    </location>
</feature>
<dbReference type="PANTHER" id="PTHR24092">
    <property type="entry name" value="PROBABLE PHOSPHOLIPID-TRANSPORTING ATPASE"/>
    <property type="match status" value="1"/>
</dbReference>
<comment type="subcellular location">
    <subcellularLocation>
        <location evidence="2">Cytoplasm</location>
    </subcellularLocation>
    <subcellularLocation>
        <location evidence="1 28">Membrane</location>
        <topology evidence="1 28">Multi-pass membrane protein</topology>
    </subcellularLocation>
</comment>
<feature type="binding site" evidence="27">
    <location>
        <position position="1321"/>
    </location>
    <ligand>
        <name>ATP</name>
        <dbReference type="ChEBI" id="CHEBI:30616"/>
    </ligand>
</feature>
<comment type="catalytic activity">
    <reaction evidence="21 28">
        <text>ATP + H2O + phospholipidSide 1 = ADP + phosphate + phospholipidSide 2.</text>
        <dbReference type="EC" id="7.6.2.1"/>
    </reaction>
</comment>
<dbReference type="InterPro" id="IPR044492">
    <property type="entry name" value="P_typ_ATPase_HD_dom"/>
</dbReference>
<evidence type="ECO:0000256" key="22">
    <source>
        <dbReference type="ARBA" id="ARBA00047899"/>
    </source>
</evidence>
<feature type="binding site" evidence="25">
    <location>
        <position position="787"/>
    </location>
    <ligand>
        <name>ATP</name>
        <dbReference type="ChEBI" id="CHEBI:30616"/>
    </ligand>
</feature>
<evidence type="ECO:0000256" key="28">
    <source>
        <dbReference type="RuleBase" id="RU362033"/>
    </source>
</evidence>
<reference evidence="31 32" key="1">
    <citation type="submission" date="2022-03" db="EMBL/GenBank/DDBJ databases">
        <authorList>
            <person name="Nunn A."/>
            <person name="Chopra R."/>
            <person name="Nunn A."/>
            <person name="Contreras Garrido A."/>
        </authorList>
    </citation>
    <scope>NUCLEOTIDE SEQUENCE [LARGE SCALE GENOMIC DNA]</scope>
</reference>
<evidence type="ECO:0000256" key="20">
    <source>
        <dbReference type="ARBA" id="ARBA00024949"/>
    </source>
</evidence>
<protein>
    <recommendedName>
        <fullName evidence="28">Phospholipid-transporting ATPase</fullName>
        <ecNumber evidence="28">7.6.2.1</ecNumber>
    </recommendedName>
</protein>
<organism evidence="31 32">
    <name type="scientific">Thlaspi arvense</name>
    <name type="common">Field penny-cress</name>
    <dbReference type="NCBI Taxonomy" id="13288"/>
    <lineage>
        <taxon>Eukaryota</taxon>
        <taxon>Viridiplantae</taxon>
        <taxon>Streptophyta</taxon>
        <taxon>Embryophyta</taxon>
        <taxon>Tracheophyta</taxon>
        <taxon>Spermatophyta</taxon>
        <taxon>Magnoliopsida</taxon>
        <taxon>eudicotyledons</taxon>
        <taxon>Gunneridae</taxon>
        <taxon>Pentapetalae</taxon>
        <taxon>rosids</taxon>
        <taxon>malvids</taxon>
        <taxon>Brassicales</taxon>
        <taxon>Brassicaceae</taxon>
        <taxon>Thlaspideae</taxon>
        <taxon>Thlaspi</taxon>
    </lineage>
</organism>
<gene>
    <name evidence="31" type="ORF">TAV2_LOCUS15350</name>
</gene>
<evidence type="ECO:0000256" key="23">
    <source>
        <dbReference type="ARBA" id="ARBA00048679"/>
    </source>
</evidence>